<keyword evidence="2" id="KW-1185">Reference proteome</keyword>
<proteinExistence type="predicted"/>
<dbReference type="Proteomes" id="UP001153332">
    <property type="component" value="Unassembled WGS sequence"/>
</dbReference>
<sequence>MGQGVSSEALKALTAVWILLALTFLLSLLRLYIRICVTPSSRWGNDDYFYFASFILFFIYGVIIQAAAEFGLGRDASEINSQDDVSRGILCELIGQTFLITANITSKLSVGYFLLLLDQDKKFRKHILAPVIAFGVSVTVTTLVSWFSCQYYNKPIAYLWDQRLNGRCDLSPIPAALIAGTLSVIVDVWFAGFPWYMLVWDKKKFRQRNLIAERQRIGISVCLSLGVLAAGFGIKRATELNRLAAEDYLKNTAELIIWHVAELGVTLIATGIPICFVPLFKDELSWFVDQCSSVCCVNLWPGSKNYDTEMGKSEAHPVNETPRAVKTKAAPSDTKLNEDRATIMTASPGIYASESGEQVAAEVQQGQGITQGHSLQETAVTQYGVFGRDEGAMRMGSPKTSREELLPSTPEI</sequence>
<accession>A0ACC2JVR9</accession>
<dbReference type="EMBL" id="JAPUUL010000293">
    <property type="protein sequence ID" value="KAJ8131424.1"/>
    <property type="molecule type" value="Genomic_DNA"/>
</dbReference>
<comment type="caution">
    <text evidence="1">The sequence shown here is derived from an EMBL/GenBank/DDBJ whole genome shotgun (WGS) entry which is preliminary data.</text>
</comment>
<protein>
    <submittedName>
        <fullName evidence="1">Uncharacterized protein</fullName>
    </submittedName>
</protein>
<organism evidence="1 2">
    <name type="scientific">Lasiodiplodia mahajangana</name>
    <dbReference type="NCBI Taxonomy" id="1108764"/>
    <lineage>
        <taxon>Eukaryota</taxon>
        <taxon>Fungi</taxon>
        <taxon>Dikarya</taxon>
        <taxon>Ascomycota</taxon>
        <taxon>Pezizomycotina</taxon>
        <taxon>Dothideomycetes</taxon>
        <taxon>Dothideomycetes incertae sedis</taxon>
        <taxon>Botryosphaeriales</taxon>
        <taxon>Botryosphaeriaceae</taxon>
        <taxon>Lasiodiplodia</taxon>
    </lineage>
</organism>
<evidence type="ECO:0000313" key="2">
    <source>
        <dbReference type="Proteomes" id="UP001153332"/>
    </source>
</evidence>
<gene>
    <name evidence="1" type="ORF">O1611_g2200</name>
</gene>
<reference evidence="1" key="1">
    <citation type="submission" date="2022-12" db="EMBL/GenBank/DDBJ databases">
        <title>Genome Sequence of Lasiodiplodia mahajangana.</title>
        <authorList>
            <person name="Buettner E."/>
        </authorList>
    </citation>
    <scope>NUCLEOTIDE SEQUENCE</scope>
    <source>
        <strain evidence="1">VT137</strain>
    </source>
</reference>
<name>A0ACC2JVR9_9PEZI</name>
<evidence type="ECO:0000313" key="1">
    <source>
        <dbReference type="EMBL" id="KAJ8131424.1"/>
    </source>
</evidence>